<evidence type="ECO:0000313" key="4">
    <source>
        <dbReference type="EMBL" id="CAF4591618.1"/>
    </source>
</evidence>
<protein>
    <submittedName>
        <fullName evidence="2">Uncharacterized protein</fullName>
    </submittedName>
</protein>
<reference evidence="2" key="1">
    <citation type="submission" date="2021-02" db="EMBL/GenBank/DDBJ databases">
        <authorList>
            <person name="Nowell W R."/>
        </authorList>
    </citation>
    <scope>NUCLEOTIDE SEQUENCE</scope>
</reference>
<dbReference type="EMBL" id="CAJNOQ010053282">
    <property type="protein sequence ID" value="CAF1655286.1"/>
    <property type="molecule type" value="Genomic_DNA"/>
</dbReference>
<name>A0A816F1L4_9BILA</name>
<dbReference type="Proteomes" id="UP000677228">
    <property type="component" value="Unassembled WGS sequence"/>
</dbReference>
<dbReference type="Proteomes" id="UP000682733">
    <property type="component" value="Unassembled WGS sequence"/>
</dbReference>
<dbReference type="EMBL" id="CAJNOK010021244">
    <property type="protein sequence ID" value="CAF1329427.1"/>
    <property type="molecule type" value="Genomic_DNA"/>
</dbReference>
<dbReference type="AlphaFoldDB" id="A0A816F1L4"/>
<evidence type="ECO:0000313" key="2">
    <source>
        <dbReference type="EMBL" id="CAF1655286.1"/>
    </source>
</evidence>
<evidence type="ECO:0000313" key="1">
    <source>
        <dbReference type="EMBL" id="CAF1329427.1"/>
    </source>
</evidence>
<dbReference type="EMBL" id="CAJOBC010125170">
    <property type="protein sequence ID" value="CAF4591618.1"/>
    <property type="molecule type" value="Genomic_DNA"/>
</dbReference>
<organism evidence="2 5">
    <name type="scientific">Didymodactylos carnosus</name>
    <dbReference type="NCBI Taxonomy" id="1234261"/>
    <lineage>
        <taxon>Eukaryota</taxon>
        <taxon>Metazoa</taxon>
        <taxon>Spiralia</taxon>
        <taxon>Gnathifera</taxon>
        <taxon>Rotifera</taxon>
        <taxon>Eurotatoria</taxon>
        <taxon>Bdelloidea</taxon>
        <taxon>Philodinida</taxon>
        <taxon>Philodinidae</taxon>
        <taxon>Didymodactylos</taxon>
    </lineage>
</organism>
<comment type="caution">
    <text evidence="2">The sequence shown here is derived from an EMBL/GenBank/DDBJ whole genome shotgun (WGS) entry which is preliminary data.</text>
</comment>
<keyword evidence="5" id="KW-1185">Reference proteome</keyword>
<dbReference type="Proteomes" id="UP000681722">
    <property type="component" value="Unassembled WGS sequence"/>
</dbReference>
<evidence type="ECO:0000313" key="3">
    <source>
        <dbReference type="EMBL" id="CAF4140841.1"/>
    </source>
</evidence>
<proteinExistence type="predicted"/>
<sequence length="105" mass="12454">MDQLTIEASFGTVTLRSNLSDLLLSNEDKVQNFVGIWFYDDNIDPEEISQMENRLNEIFDYSKMFPTQQISRLTECLTRIAVKREEFLTIYIYCLTNINDYQIYC</sequence>
<gene>
    <name evidence="2" type="ORF">GPM918_LOCUS45717</name>
    <name evidence="1" type="ORF">OVA965_LOCUS29814</name>
    <name evidence="4" type="ORF">SRO942_LOCUS48518</name>
    <name evidence="3" type="ORF">TMI583_LOCUS30602</name>
</gene>
<dbReference type="EMBL" id="CAJOBA010042861">
    <property type="protein sequence ID" value="CAF4140841.1"/>
    <property type="molecule type" value="Genomic_DNA"/>
</dbReference>
<accession>A0A816F1L4</accession>
<dbReference type="Proteomes" id="UP000663829">
    <property type="component" value="Unassembled WGS sequence"/>
</dbReference>
<evidence type="ECO:0000313" key="5">
    <source>
        <dbReference type="Proteomes" id="UP000663829"/>
    </source>
</evidence>